<organism evidence="1 2">
    <name type="scientific">Rhodococcus tukisamuensis</name>
    <dbReference type="NCBI Taxonomy" id="168276"/>
    <lineage>
        <taxon>Bacteria</taxon>
        <taxon>Bacillati</taxon>
        <taxon>Actinomycetota</taxon>
        <taxon>Actinomycetes</taxon>
        <taxon>Mycobacteriales</taxon>
        <taxon>Nocardiaceae</taxon>
        <taxon>Rhodococcus</taxon>
    </lineage>
</organism>
<dbReference type="PANTHER" id="PTHR14136">
    <property type="entry name" value="BTB_POZ DOMAIN-CONTAINING PROTEIN KCTD9"/>
    <property type="match status" value="1"/>
</dbReference>
<dbReference type="InterPro" id="IPR001646">
    <property type="entry name" value="5peptide_repeat"/>
</dbReference>
<accession>A0A1G6MVI0</accession>
<name>A0A1G6MVI0_9NOCA</name>
<dbReference type="SUPFAM" id="SSF141571">
    <property type="entry name" value="Pentapeptide repeat-like"/>
    <property type="match status" value="1"/>
</dbReference>
<gene>
    <name evidence="1" type="ORF">SAMN05444580_101330</name>
</gene>
<dbReference type="Pfam" id="PF00805">
    <property type="entry name" value="Pentapeptide"/>
    <property type="match status" value="2"/>
</dbReference>
<dbReference type="AlphaFoldDB" id="A0A1G6MVI0"/>
<proteinExistence type="predicted"/>
<protein>
    <submittedName>
        <fullName evidence="1">Pentapeptide repeat-containing protein</fullName>
    </submittedName>
</protein>
<dbReference type="STRING" id="168276.SAMN05444580_101330"/>
<reference evidence="1 2" key="1">
    <citation type="submission" date="2016-10" db="EMBL/GenBank/DDBJ databases">
        <authorList>
            <person name="de Groot N.N."/>
        </authorList>
    </citation>
    <scope>NUCLEOTIDE SEQUENCE [LARGE SCALE GENOMIC DNA]</scope>
    <source>
        <strain evidence="1 2">JCM 11308</strain>
    </source>
</reference>
<sequence length="250" mass="24405">MCMSAFVNGPARAAVDLRRASVRGGLVRRGAAVLAGTGIALAGLAVLAPVASADTTINGCVIVSKPTVDKFTDCAAANLAGAALEKMDLSFAKLAGANLTGTNLADSNLSGADLTAANMSLALFTNANLAKANLTNAYAPDANFDHADLREANLKGARFSGASLIGANLAGALDQNLAGAVTKEGEAPADNGSAGSATLPAVTPDTPLFGSAFAGSTNISGEGTGGEYVPPPAPMIGSAVTGSTNISGVG</sequence>
<dbReference type="InterPro" id="IPR051082">
    <property type="entry name" value="Pentapeptide-BTB/POZ_domain"/>
</dbReference>
<dbReference type="Proteomes" id="UP000199417">
    <property type="component" value="Unassembled WGS sequence"/>
</dbReference>
<dbReference type="Gene3D" id="2.160.20.80">
    <property type="entry name" value="E3 ubiquitin-protein ligase SopA"/>
    <property type="match status" value="1"/>
</dbReference>
<dbReference type="EMBL" id="FNAB01000001">
    <property type="protein sequence ID" value="SDC59563.1"/>
    <property type="molecule type" value="Genomic_DNA"/>
</dbReference>
<keyword evidence="2" id="KW-1185">Reference proteome</keyword>
<dbReference type="PANTHER" id="PTHR14136:SF17">
    <property type="entry name" value="BTB_POZ DOMAIN-CONTAINING PROTEIN KCTD9"/>
    <property type="match status" value="1"/>
</dbReference>
<evidence type="ECO:0000313" key="2">
    <source>
        <dbReference type="Proteomes" id="UP000199417"/>
    </source>
</evidence>
<evidence type="ECO:0000313" key="1">
    <source>
        <dbReference type="EMBL" id="SDC59563.1"/>
    </source>
</evidence>